<dbReference type="InterPro" id="IPR016181">
    <property type="entry name" value="Acyl_CoA_acyltransferase"/>
</dbReference>
<evidence type="ECO:0000313" key="2">
    <source>
        <dbReference type="EMBL" id="MBO3083338.1"/>
    </source>
</evidence>
<gene>
    <name evidence="2" type="ORF">J4035_01695</name>
</gene>
<dbReference type="RefSeq" id="WP_208288275.1">
    <property type="nucleotide sequence ID" value="NZ_CP074404.1"/>
</dbReference>
<dbReference type="SUPFAM" id="SSF55729">
    <property type="entry name" value="Acyl-CoA N-acyltransferases (Nat)"/>
    <property type="match status" value="1"/>
</dbReference>
<proteinExistence type="predicted"/>
<accession>A0ABS3SC57</accession>
<comment type="caution">
    <text evidence="2">The sequence shown here is derived from an EMBL/GenBank/DDBJ whole genome shotgun (WGS) entry which is preliminary data.</text>
</comment>
<dbReference type="CDD" id="cd04301">
    <property type="entry name" value="NAT_SF"/>
    <property type="match status" value="1"/>
</dbReference>
<name>A0ABS3SC57_9CELL</name>
<dbReference type="Pfam" id="PF00583">
    <property type="entry name" value="Acetyltransf_1"/>
    <property type="match status" value="1"/>
</dbReference>
<feature type="domain" description="N-acetyltransferase" evidence="1">
    <location>
        <begin position="6"/>
        <end position="177"/>
    </location>
</feature>
<dbReference type="PROSITE" id="PS51186">
    <property type="entry name" value="GNAT"/>
    <property type="match status" value="1"/>
</dbReference>
<protein>
    <submittedName>
        <fullName evidence="2">GNAT family N-acetyltransferase</fullName>
    </submittedName>
</protein>
<organism evidence="2 3">
    <name type="scientific">Cellulomonas fengjieae</name>
    <dbReference type="NCBI Taxonomy" id="2819978"/>
    <lineage>
        <taxon>Bacteria</taxon>
        <taxon>Bacillati</taxon>
        <taxon>Actinomycetota</taxon>
        <taxon>Actinomycetes</taxon>
        <taxon>Micrococcales</taxon>
        <taxon>Cellulomonadaceae</taxon>
        <taxon>Cellulomonas</taxon>
    </lineage>
</organism>
<sequence>MTSTDFRVHPAAPRGLDDALHGLLTGADEEFVPPLSSRTGTLQSALGPATARAGIDAYLAAVLDQELLVAQDADGVLGFLSYRPDHVVAVDGRLPIGPVAYVTTIVVAPTARGRGVGRALYRALLDGPAGRAVATRTWSGNASHLALLASLGFAEVIRLPDDRGPGLDTVYLLLEQGSR</sequence>
<dbReference type="InterPro" id="IPR000182">
    <property type="entry name" value="GNAT_dom"/>
</dbReference>
<reference evidence="2 3" key="1">
    <citation type="submission" date="2021-03" db="EMBL/GenBank/DDBJ databases">
        <title>novel species in genus Cellulomonas.</title>
        <authorList>
            <person name="Zhang G."/>
        </authorList>
    </citation>
    <scope>NUCLEOTIDE SEQUENCE [LARGE SCALE GENOMIC DNA]</scope>
    <source>
        <strain evidence="3">zg-ZUI188</strain>
    </source>
</reference>
<dbReference type="Gene3D" id="3.40.630.30">
    <property type="match status" value="1"/>
</dbReference>
<keyword evidence="3" id="KW-1185">Reference proteome</keyword>
<evidence type="ECO:0000313" key="3">
    <source>
        <dbReference type="Proteomes" id="UP000678317"/>
    </source>
</evidence>
<dbReference type="Proteomes" id="UP000678317">
    <property type="component" value="Unassembled WGS sequence"/>
</dbReference>
<dbReference type="EMBL" id="JAGFBM010000001">
    <property type="protein sequence ID" value="MBO3083338.1"/>
    <property type="molecule type" value="Genomic_DNA"/>
</dbReference>
<evidence type="ECO:0000259" key="1">
    <source>
        <dbReference type="PROSITE" id="PS51186"/>
    </source>
</evidence>